<feature type="domain" description="Strictosidine synthase conserved region" evidence="6">
    <location>
        <begin position="213"/>
        <end position="299"/>
    </location>
</feature>
<dbReference type="InterPro" id="IPR011042">
    <property type="entry name" value="6-blade_b-propeller_TolB-like"/>
</dbReference>
<dbReference type="InterPro" id="IPR018119">
    <property type="entry name" value="Strictosidine_synth_cons-reg"/>
</dbReference>
<keyword evidence="2" id="KW-0597">Phosphoprotein</keyword>
<dbReference type="SUPFAM" id="SSF63829">
    <property type="entry name" value="Calcium-dependent phosphotriesterase"/>
    <property type="match status" value="1"/>
</dbReference>
<dbReference type="Gene3D" id="2.120.10.30">
    <property type="entry name" value="TolB, C-terminal domain"/>
    <property type="match status" value="1"/>
</dbReference>
<feature type="region of interest" description="Disordered" evidence="4">
    <location>
        <begin position="1"/>
        <end position="33"/>
    </location>
</feature>
<dbReference type="GO" id="GO:0012505">
    <property type="term" value="C:endomembrane system"/>
    <property type="evidence" value="ECO:0007669"/>
    <property type="project" value="TreeGrafter"/>
</dbReference>
<dbReference type="OrthoDB" id="5307922at2759"/>
<dbReference type="Pfam" id="PF03088">
    <property type="entry name" value="Str_synth"/>
    <property type="match status" value="1"/>
</dbReference>
<reference evidence="7" key="1">
    <citation type="submission" date="2021-01" db="UniProtKB">
        <authorList>
            <consortium name="EnsemblMetazoa"/>
        </authorList>
    </citation>
    <scope>IDENTIFICATION</scope>
</reference>
<evidence type="ECO:0000313" key="8">
    <source>
        <dbReference type="Proteomes" id="UP000594262"/>
    </source>
</evidence>
<evidence type="ECO:0000313" key="7">
    <source>
        <dbReference type="EnsemblMetazoa" id="CLYHEMP022329.9"/>
    </source>
</evidence>
<evidence type="ECO:0000256" key="4">
    <source>
        <dbReference type="SAM" id="MobiDB-lite"/>
    </source>
</evidence>
<dbReference type="GO" id="GO:0016787">
    <property type="term" value="F:hydrolase activity"/>
    <property type="evidence" value="ECO:0007669"/>
    <property type="project" value="TreeGrafter"/>
</dbReference>
<sequence>FYSQDMAEKTIQSRRRRPGTEENDDLENISEDDDKKVKRNKPLRSAYMIVFQVVGAIVGLLVFYLFVTPSPIKPVPIKSQDLPYFNGILQPNNALQQVIKILPGELNGPESIQVDRDGNIYTGLHDGRIIKILPSGKIVYLVRTGMDLPECGNITAEDKCGRPLGLQFDRDQENLIICDAYIGLLKYNLKAGELTTLISAAKGVNDVPFKFVNHLTISSSNKVYFTDSSWKWQRRDFPYMILEGGGQGRLISYDIETKQSEVLMDGLFFPNGIALSPDEEFVVVCETTASRIMRLFLKGSRKGIYDLFSDNLPGAPDNIRPSKDGGYWVALPSIRKWPFSFLDSVGPYPNLKSAIAKLLPKETFHGLIKKYGLMIKLDYYGDIIKSYHDPDGSVITHISEVYEDPNDHNILYFGSFKNDFIGKLRLNSKQTDL</sequence>
<dbReference type="PANTHER" id="PTHR10426">
    <property type="entry name" value="STRICTOSIDINE SYNTHASE-RELATED"/>
    <property type="match status" value="1"/>
</dbReference>
<dbReference type="Pfam" id="PF20067">
    <property type="entry name" value="SSL_N"/>
    <property type="match status" value="1"/>
</dbReference>
<accession>A0A7M5XFY6</accession>
<keyword evidence="5" id="KW-0472">Membrane</keyword>
<dbReference type="Proteomes" id="UP000594262">
    <property type="component" value="Unplaced"/>
</dbReference>
<dbReference type="PANTHER" id="PTHR10426:SF88">
    <property type="entry name" value="ADIPOCYTE PLASMA MEMBRANE-ASSOCIATED PROTEIN HEMOMUCIN-RELATED"/>
    <property type="match status" value="1"/>
</dbReference>
<keyword evidence="5" id="KW-0812">Transmembrane</keyword>
<keyword evidence="3" id="KW-0325">Glycoprotein</keyword>
<protein>
    <recommendedName>
        <fullName evidence="6">Strictosidine synthase conserved region domain-containing protein</fullName>
    </recommendedName>
</protein>
<evidence type="ECO:0000256" key="3">
    <source>
        <dbReference type="ARBA" id="ARBA00023180"/>
    </source>
</evidence>
<proteinExistence type="inferred from homology"/>
<feature type="transmembrane region" description="Helical" evidence="5">
    <location>
        <begin position="45"/>
        <end position="67"/>
    </location>
</feature>
<evidence type="ECO:0000256" key="5">
    <source>
        <dbReference type="SAM" id="Phobius"/>
    </source>
</evidence>
<organism evidence="7 8">
    <name type="scientific">Clytia hemisphaerica</name>
    <dbReference type="NCBI Taxonomy" id="252671"/>
    <lineage>
        <taxon>Eukaryota</taxon>
        <taxon>Metazoa</taxon>
        <taxon>Cnidaria</taxon>
        <taxon>Hydrozoa</taxon>
        <taxon>Hydroidolina</taxon>
        <taxon>Leptothecata</taxon>
        <taxon>Obeliida</taxon>
        <taxon>Clytiidae</taxon>
        <taxon>Clytia</taxon>
    </lineage>
</organism>
<name>A0A7M5XFY6_9CNID</name>
<keyword evidence="5" id="KW-1133">Transmembrane helix</keyword>
<comment type="similarity">
    <text evidence="1">Belongs to the strictosidine synthase family.</text>
</comment>
<keyword evidence="8" id="KW-1185">Reference proteome</keyword>
<feature type="compositionally biased region" description="Acidic residues" evidence="4">
    <location>
        <begin position="21"/>
        <end position="32"/>
    </location>
</feature>
<dbReference type="EnsemblMetazoa" id="CLYHEMT022329.9">
    <property type="protein sequence ID" value="CLYHEMP022329.9"/>
    <property type="gene ID" value="CLYHEMG022329"/>
</dbReference>
<evidence type="ECO:0000256" key="2">
    <source>
        <dbReference type="ARBA" id="ARBA00022553"/>
    </source>
</evidence>
<evidence type="ECO:0000256" key="1">
    <source>
        <dbReference type="ARBA" id="ARBA00009191"/>
    </source>
</evidence>
<evidence type="ECO:0000259" key="6">
    <source>
        <dbReference type="Pfam" id="PF03088"/>
    </source>
</evidence>
<dbReference type="AlphaFoldDB" id="A0A7M5XFY6"/>